<evidence type="ECO:0000256" key="3">
    <source>
        <dbReference type="ARBA" id="ARBA00022884"/>
    </source>
</evidence>
<evidence type="ECO:0000256" key="2">
    <source>
        <dbReference type="ARBA" id="ARBA00022730"/>
    </source>
</evidence>
<proteinExistence type="inferred from homology"/>
<dbReference type="Gene3D" id="3.40.5.10">
    <property type="entry name" value="Ribosomal protein L9, N-terminal domain"/>
    <property type="match status" value="1"/>
</dbReference>
<dbReference type="GO" id="GO:0006412">
    <property type="term" value="P:translation"/>
    <property type="evidence" value="ECO:0007669"/>
    <property type="project" value="UniProtKB-UniRule"/>
</dbReference>
<dbReference type="InterPro" id="IPR009027">
    <property type="entry name" value="Ribosomal_bL9/RNase_H1_N"/>
</dbReference>
<evidence type="ECO:0000256" key="7">
    <source>
        <dbReference type="HAMAP-Rule" id="MF_00503"/>
    </source>
</evidence>
<dbReference type="InterPro" id="IPR020594">
    <property type="entry name" value="Ribosomal_bL9_bac/chp"/>
</dbReference>
<gene>
    <name evidence="7" type="primary">rplI</name>
    <name evidence="11" type="ORF">EDD55_11224</name>
</gene>
<sequence>MEVILLERIEKLGQMGDVVNVKPGYARNFLLPRNKALRANADNMKRFDDQRAQLEAENLKLREEAAAVSEKMQGLTVVLIRQAGESGQLYGSVNARDIATSVSEAGFTIARTQVALNTPIKTLGLFDVRVDLHPEVSVVVRANVARTLDEAEIQAKTGAALVGQDHGALEEDTPSDEDVFEVPSQDAEEDFGEVENIEADIEKDE</sequence>
<dbReference type="Proteomes" id="UP000295304">
    <property type="component" value="Unassembled WGS sequence"/>
</dbReference>
<dbReference type="GO" id="GO:1990904">
    <property type="term" value="C:ribonucleoprotein complex"/>
    <property type="evidence" value="ECO:0007669"/>
    <property type="project" value="UniProtKB-KW"/>
</dbReference>
<feature type="region of interest" description="Disordered" evidence="9">
    <location>
        <begin position="164"/>
        <end position="205"/>
    </location>
</feature>
<dbReference type="Pfam" id="PF01281">
    <property type="entry name" value="Ribosomal_L9_N"/>
    <property type="match status" value="1"/>
</dbReference>
<dbReference type="OrthoDB" id="9788336at2"/>
<dbReference type="SUPFAM" id="SSF55653">
    <property type="entry name" value="Ribosomal protein L9 C-domain"/>
    <property type="match status" value="1"/>
</dbReference>
<evidence type="ECO:0000256" key="6">
    <source>
        <dbReference type="ARBA" id="ARBA00035292"/>
    </source>
</evidence>
<evidence type="ECO:0000256" key="4">
    <source>
        <dbReference type="ARBA" id="ARBA00022980"/>
    </source>
</evidence>
<keyword evidence="8" id="KW-0175">Coiled coil</keyword>
<keyword evidence="5 7" id="KW-0687">Ribonucleoprotein</keyword>
<organism evidence="11 12">
    <name type="scientific">Varunaivibrio sulfuroxidans</name>
    <dbReference type="NCBI Taxonomy" id="1773489"/>
    <lineage>
        <taxon>Bacteria</taxon>
        <taxon>Pseudomonadati</taxon>
        <taxon>Pseudomonadota</taxon>
        <taxon>Alphaproteobacteria</taxon>
        <taxon>Rhodospirillales</taxon>
        <taxon>Magnetovibrionaceae</taxon>
        <taxon>Varunaivibrio</taxon>
    </lineage>
</organism>
<dbReference type="InterPro" id="IPR020070">
    <property type="entry name" value="Ribosomal_bL9_N"/>
</dbReference>
<dbReference type="GO" id="GO:0019843">
    <property type="term" value="F:rRNA binding"/>
    <property type="evidence" value="ECO:0007669"/>
    <property type="project" value="UniProtKB-UniRule"/>
</dbReference>
<evidence type="ECO:0000259" key="10">
    <source>
        <dbReference type="PROSITE" id="PS00651"/>
    </source>
</evidence>
<evidence type="ECO:0000256" key="5">
    <source>
        <dbReference type="ARBA" id="ARBA00023274"/>
    </source>
</evidence>
<evidence type="ECO:0000313" key="12">
    <source>
        <dbReference type="Proteomes" id="UP000295304"/>
    </source>
</evidence>
<dbReference type="Pfam" id="PF03948">
    <property type="entry name" value="Ribosomal_L9_C"/>
    <property type="match status" value="1"/>
</dbReference>
<dbReference type="HAMAP" id="MF_00503">
    <property type="entry name" value="Ribosomal_bL9"/>
    <property type="match status" value="1"/>
</dbReference>
<dbReference type="EMBL" id="SLZW01000012">
    <property type="protein sequence ID" value="TCS60132.1"/>
    <property type="molecule type" value="Genomic_DNA"/>
</dbReference>
<keyword evidence="3 7" id="KW-0694">RNA-binding</keyword>
<dbReference type="PANTHER" id="PTHR21368">
    <property type="entry name" value="50S RIBOSOMAL PROTEIN L9"/>
    <property type="match status" value="1"/>
</dbReference>
<name>A0A4R3J4I6_9PROT</name>
<reference evidence="11 12" key="1">
    <citation type="submission" date="2019-03" db="EMBL/GenBank/DDBJ databases">
        <title>Genomic Encyclopedia of Type Strains, Phase IV (KMG-IV): sequencing the most valuable type-strain genomes for metagenomic binning, comparative biology and taxonomic classification.</title>
        <authorList>
            <person name="Goeker M."/>
        </authorList>
    </citation>
    <scope>NUCLEOTIDE SEQUENCE [LARGE SCALE GENOMIC DNA]</scope>
    <source>
        <strain evidence="11 12">DSM 101688</strain>
    </source>
</reference>
<evidence type="ECO:0000256" key="9">
    <source>
        <dbReference type="SAM" id="MobiDB-lite"/>
    </source>
</evidence>
<dbReference type="PROSITE" id="PS00651">
    <property type="entry name" value="RIBOSOMAL_L9"/>
    <property type="match status" value="1"/>
</dbReference>
<dbReference type="RefSeq" id="WP_132940141.1">
    <property type="nucleotide sequence ID" value="NZ_CP119676.1"/>
</dbReference>
<comment type="similarity">
    <text evidence="1 7">Belongs to the bacterial ribosomal protein bL9 family.</text>
</comment>
<feature type="domain" description="Ribosomal protein L9" evidence="10">
    <location>
        <begin position="13"/>
        <end position="40"/>
    </location>
</feature>
<accession>A0A4R3J4I6</accession>
<keyword evidence="12" id="KW-1185">Reference proteome</keyword>
<dbReference type="InterPro" id="IPR036791">
    <property type="entry name" value="Ribosomal_bL9_C_sf"/>
</dbReference>
<dbReference type="InterPro" id="IPR000244">
    <property type="entry name" value="Ribosomal_bL9"/>
</dbReference>
<feature type="compositionally biased region" description="Acidic residues" evidence="9">
    <location>
        <begin position="170"/>
        <end position="205"/>
    </location>
</feature>
<dbReference type="InterPro" id="IPR020069">
    <property type="entry name" value="Ribosomal_bL9_C"/>
</dbReference>
<dbReference type="NCBIfam" id="TIGR00158">
    <property type="entry name" value="L9"/>
    <property type="match status" value="1"/>
</dbReference>
<evidence type="ECO:0000256" key="1">
    <source>
        <dbReference type="ARBA" id="ARBA00010605"/>
    </source>
</evidence>
<keyword evidence="4 7" id="KW-0689">Ribosomal protein</keyword>
<dbReference type="Gene3D" id="3.10.430.100">
    <property type="entry name" value="Ribosomal protein L9, C-terminal domain"/>
    <property type="match status" value="1"/>
</dbReference>
<keyword evidence="2 7" id="KW-0699">rRNA-binding</keyword>
<dbReference type="AlphaFoldDB" id="A0A4R3J4I6"/>
<feature type="coiled-coil region" evidence="8">
    <location>
        <begin position="37"/>
        <end position="71"/>
    </location>
</feature>
<comment type="caution">
    <text evidence="11">The sequence shown here is derived from an EMBL/GenBank/DDBJ whole genome shotgun (WGS) entry which is preliminary data.</text>
</comment>
<dbReference type="SUPFAM" id="SSF55658">
    <property type="entry name" value="L9 N-domain-like"/>
    <property type="match status" value="1"/>
</dbReference>
<comment type="function">
    <text evidence="7">Binds to the 23S rRNA.</text>
</comment>
<evidence type="ECO:0000313" key="11">
    <source>
        <dbReference type="EMBL" id="TCS60132.1"/>
    </source>
</evidence>
<protein>
    <recommendedName>
        <fullName evidence="6 7">Large ribosomal subunit protein bL9</fullName>
    </recommendedName>
</protein>
<dbReference type="GO" id="GO:0005840">
    <property type="term" value="C:ribosome"/>
    <property type="evidence" value="ECO:0007669"/>
    <property type="project" value="UniProtKB-KW"/>
</dbReference>
<dbReference type="GO" id="GO:0003735">
    <property type="term" value="F:structural constituent of ribosome"/>
    <property type="evidence" value="ECO:0007669"/>
    <property type="project" value="InterPro"/>
</dbReference>
<dbReference type="InterPro" id="IPR036935">
    <property type="entry name" value="Ribosomal_bL9_N_sf"/>
</dbReference>
<evidence type="ECO:0000256" key="8">
    <source>
        <dbReference type="SAM" id="Coils"/>
    </source>
</evidence>